<proteinExistence type="predicted"/>
<dbReference type="InterPro" id="IPR009922">
    <property type="entry name" value="DUF1457"/>
</dbReference>
<evidence type="ECO:0000313" key="3">
    <source>
        <dbReference type="Proteomes" id="UP001320702"/>
    </source>
</evidence>
<dbReference type="Proteomes" id="UP001320702">
    <property type="component" value="Unassembled WGS sequence"/>
</dbReference>
<reference evidence="2 3" key="1">
    <citation type="submission" date="2022-04" db="EMBL/GenBank/DDBJ databases">
        <title>Paracoccus sp. YLB-12 draft genome sequence.</title>
        <authorList>
            <person name="Yu L."/>
        </authorList>
    </citation>
    <scope>NUCLEOTIDE SEQUENCE [LARGE SCALE GENOMIC DNA]</scope>
    <source>
        <strain evidence="2 3">YLB-12</strain>
    </source>
</reference>
<protein>
    <submittedName>
        <fullName evidence="2">PAS domain-containing protein</fullName>
    </submittedName>
</protein>
<dbReference type="RefSeq" id="WP_260275913.1">
    <property type="nucleotide sequence ID" value="NZ_JANAVZ010000002.1"/>
</dbReference>
<feature type="region of interest" description="Disordered" evidence="1">
    <location>
        <begin position="208"/>
        <end position="272"/>
    </location>
</feature>
<sequence>MSDGKGKDEQQGTDDLPPSAQLVRLSDFDRTQPARLLAEMRDYWHGLRRGRAIPARSEIEPRGIHRALDHAFILERIAPGAARFRLAGRHLIDLMGMEVRGMPLCAFLNPGSRGRLSDVLESVFRAPQIAELRLHGKADYARPELQGRMLLLPLRSDLGDVTRALGCLIAEGQTGVAPRRFDLISEEISPIIEGGKVLAPTPSVAGFGEDGAPFARRAKRAKPARPDRSGTIEDDPERAQNGLPKADGLRPPAPRTPEERRAMFKVIPGSGS</sequence>
<keyword evidence="3" id="KW-1185">Reference proteome</keyword>
<name>A0ABT2K6K8_9RHOB</name>
<evidence type="ECO:0000313" key="2">
    <source>
        <dbReference type="EMBL" id="MCT4332046.1"/>
    </source>
</evidence>
<dbReference type="Pfam" id="PF07310">
    <property type="entry name" value="PAS_5"/>
    <property type="match status" value="1"/>
</dbReference>
<evidence type="ECO:0000256" key="1">
    <source>
        <dbReference type="SAM" id="MobiDB-lite"/>
    </source>
</evidence>
<gene>
    <name evidence="2" type="ORF">MU516_04075</name>
</gene>
<feature type="region of interest" description="Disordered" evidence="1">
    <location>
        <begin position="1"/>
        <end position="21"/>
    </location>
</feature>
<dbReference type="EMBL" id="JANAVZ010000002">
    <property type="protein sequence ID" value="MCT4332046.1"/>
    <property type="molecule type" value="Genomic_DNA"/>
</dbReference>
<accession>A0ABT2K6K8</accession>
<comment type="caution">
    <text evidence="2">The sequence shown here is derived from an EMBL/GenBank/DDBJ whole genome shotgun (WGS) entry which is preliminary data.</text>
</comment>
<organism evidence="2 3">
    <name type="scientific">Paracoccus maritimus</name>
    <dbReference type="NCBI Taxonomy" id="2933292"/>
    <lineage>
        <taxon>Bacteria</taxon>
        <taxon>Pseudomonadati</taxon>
        <taxon>Pseudomonadota</taxon>
        <taxon>Alphaproteobacteria</taxon>
        <taxon>Rhodobacterales</taxon>
        <taxon>Paracoccaceae</taxon>
        <taxon>Paracoccus</taxon>
    </lineage>
</organism>
<feature type="compositionally biased region" description="Basic and acidic residues" evidence="1">
    <location>
        <begin position="1"/>
        <end position="10"/>
    </location>
</feature>